<organism evidence="1 2">
    <name type="scientific">Phytophthora citrophthora</name>
    <dbReference type="NCBI Taxonomy" id="4793"/>
    <lineage>
        <taxon>Eukaryota</taxon>
        <taxon>Sar</taxon>
        <taxon>Stramenopiles</taxon>
        <taxon>Oomycota</taxon>
        <taxon>Peronosporomycetes</taxon>
        <taxon>Peronosporales</taxon>
        <taxon>Peronosporaceae</taxon>
        <taxon>Phytophthora</taxon>
    </lineage>
</organism>
<evidence type="ECO:0000313" key="1">
    <source>
        <dbReference type="EMBL" id="KAK1946342.1"/>
    </source>
</evidence>
<dbReference type="Proteomes" id="UP001259832">
    <property type="component" value="Unassembled WGS sequence"/>
</dbReference>
<proteinExistence type="predicted"/>
<gene>
    <name evidence="1" type="ORF">P3T76_001895</name>
</gene>
<reference evidence="1" key="1">
    <citation type="submission" date="2023-08" db="EMBL/GenBank/DDBJ databases">
        <title>Reference Genome Resource for the Citrus Pathogen Phytophthora citrophthora.</title>
        <authorList>
            <person name="Moller H."/>
            <person name="Coetzee B."/>
            <person name="Rose L.J."/>
            <person name="Van Niekerk J.M."/>
        </authorList>
    </citation>
    <scope>NUCLEOTIDE SEQUENCE</scope>
    <source>
        <strain evidence="1">STE-U-9442</strain>
    </source>
</reference>
<name>A0AAD9LTE5_9STRA</name>
<protein>
    <submittedName>
        <fullName evidence="1">Uncharacterized protein</fullName>
    </submittedName>
</protein>
<dbReference type="AlphaFoldDB" id="A0AAD9LTE5"/>
<evidence type="ECO:0000313" key="2">
    <source>
        <dbReference type="Proteomes" id="UP001259832"/>
    </source>
</evidence>
<keyword evidence="2" id="KW-1185">Reference proteome</keyword>
<accession>A0AAD9LTE5</accession>
<sequence>MLLTRCFKSSMREAPLLAAVAGVYSQNVRWMGRGPTIQGKKNATDAVQSSRSTVLHAVDLPKKTNEFFAETHSHER</sequence>
<dbReference type="EMBL" id="JASMQC010000003">
    <property type="protein sequence ID" value="KAK1946342.1"/>
    <property type="molecule type" value="Genomic_DNA"/>
</dbReference>
<comment type="caution">
    <text evidence="1">The sequence shown here is derived from an EMBL/GenBank/DDBJ whole genome shotgun (WGS) entry which is preliminary data.</text>
</comment>